<evidence type="ECO:0000256" key="1">
    <source>
        <dbReference type="SAM" id="MobiDB-lite"/>
    </source>
</evidence>
<reference evidence="3 4" key="1">
    <citation type="submission" date="2019-11" db="EMBL/GenBank/DDBJ databases">
        <authorList>
            <person name="Dong K."/>
        </authorList>
    </citation>
    <scope>NUCLEOTIDE SEQUENCE [LARGE SCALE GENOMIC DNA]</scope>
    <source>
        <strain evidence="3 4">JCM 17370</strain>
    </source>
</reference>
<dbReference type="OrthoDB" id="7375296at2"/>
<gene>
    <name evidence="3" type="ORF">GL279_09740</name>
</gene>
<dbReference type="EMBL" id="WMIF01000011">
    <property type="protein sequence ID" value="MTH34879.1"/>
    <property type="molecule type" value="Genomic_DNA"/>
</dbReference>
<name>A0A844H1U6_9RHOB</name>
<evidence type="ECO:0000313" key="4">
    <source>
        <dbReference type="Proteomes" id="UP000442533"/>
    </source>
</evidence>
<sequence length="316" mass="34452">MARRFGGRFSPQSSAGQPLDPARAAPRPVVPRHPLQSRTRWITVMAVPFLLTAFGQDPAGLVAHLLAFGAVAAGMGLTREGLQAEAEYDARPIARRPAIPRKLFGGVLTGLGLAIGSYSPDAAAGAGLIGLAGLALHWLAFGADPMRDKGMEGVDSVAQDRAHRLLAEAEAHLSAMQDAILRTGDRRLEARLAMFAASARALFSRIEQAPGDASAARRYLGVYLQAARDATVKFADLYAQTRDPRARQDYETMLTDLETRFEQRREALVQGDRVNLDIEIGVLRERLEREAPRPDELSRALTLDDLLIPRETDKTR</sequence>
<evidence type="ECO:0000313" key="3">
    <source>
        <dbReference type="EMBL" id="MTH34879.1"/>
    </source>
</evidence>
<protein>
    <recommendedName>
        <fullName evidence="5">5-bromo-4-chloroindolyl phosphate hydrolysis protein</fullName>
    </recommendedName>
</protein>
<comment type="caution">
    <text evidence="3">The sequence shown here is derived from an EMBL/GenBank/DDBJ whole genome shotgun (WGS) entry which is preliminary data.</text>
</comment>
<accession>A0A844H1U6</accession>
<keyword evidence="2" id="KW-0812">Transmembrane</keyword>
<feature type="region of interest" description="Disordered" evidence="1">
    <location>
        <begin position="1"/>
        <end position="30"/>
    </location>
</feature>
<evidence type="ECO:0008006" key="5">
    <source>
        <dbReference type="Google" id="ProtNLM"/>
    </source>
</evidence>
<organism evidence="3 4">
    <name type="scientific">Paracoccus limosus</name>
    <dbReference type="NCBI Taxonomy" id="913252"/>
    <lineage>
        <taxon>Bacteria</taxon>
        <taxon>Pseudomonadati</taxon>
        <taxon>Pseudomonadota</taxon>
        <taxon>Alphaproteobacteria</taxon>
        <taxon>Rhodobacterales</taxon>
        <taxon>Paracoccaceae</taxon>
        <taxon>Paracoccus</taxon>
    </lineage>
</organism>
<feature type="transmembrane region" description="Helical" evidence="2">
    <location>
        <begin position="122"/>
        <end position="141"/>
    </location>
</feature>
<keyword evidence="2" id="KW-1133">Transmembrane helix</keyword>
<dbReference type="Proteomes" id="UP000442533">
    <property type="component" value="Unassembled WGS sequence"/>
</dbReference>
<dbReference type="RefSeq" id="WP_155064431.1">
    <property type="nucleotide sequence ID" value="NZ_WMIF01000011.1"/>
</dbReference>
<keyword evidence="4" id="KW-1185">Reference proteome</keyword>
<dbReference type="InterPro" id="IPR018770">
    <property type="entry name" value="ChloroindolylP_hydrolase"/>
</dbReference>
<dbReference type="AlphaFoldDB" id="A0A844H1U6"/>
<dbReference type="Pfam" id="PF10112">
    <property type="entry name" value="Halogen_Hydrol"/>
    <property type="match status" value="1"/>
</dbReference>
<evidence type="ECO:0000256" key="2">
    <source>
        <dbReference type="SAM" id="Phobius"/>
    </source>
</evidence>
<proteinExistence type="predicted"/>
<keyword evidence="2" id="KW-0472">Membrane</keyword>